<sequence length="235" mass="26147">MDEEASASSLFFHASHDSSQSGAIPPRVTQLAASFRLHEEEIAFFDAVIDSLPRASHAFQQLKRAYDLQSKNPNWMLRIAEALQFSLEETSAVDARLWNTLLALVQVRGQTWAERWDSVRVSLGLDPRNDTERWNLPTDYSFQEQMPESSNTWLATGLSSQSTAARFGDKPLSSMQGMSLATTGSSIETDTSSAFGQNESVIDLQHQMGPSDGKGPALAFTEDIFEMEEHLSWLI</sequence>
<proteinExistence type="predicted"/>
<organism evidence="1 2">
    <name type="scientific">Malassezia psittaci</name>
    <dbReference type="NCBI Taxonomy" id="1821823"/>
    <lineage>
        <taxon>Eukaryota</taxon>
        <taxon>Fungi</taxon>
        <taxon>Dikarya</taxon>
        <taxon>Basidiomycota</taxon>
        <taxon>Ustilaginomycotina</taxon>
        <taxon>Malasseziomycetes</taxon>
        <taxon>Malasseziales</taxon>
        <taxon>Malasseziaceae</taxon>
        <taxon>Malassezia</taxon>
    </lineage>
</organism>
<gene>
    <name evidence="1" type="ORF">MPSI1_000474</name>
</gene>
<evidence type="ECO:0000313" key="2">
    <source>
        <dbReference type="Proteomes" id="UP001214628"/>
    </source>
</evidence>
<accession>A0AAF0F3A6</accession>
<protein>
    <submittedName>
        <fullName evidence="1">Uncharacterized protein</fullName>
    </submittedName>
</protein>
<dbReference type="AlphaFoldDB" id="A0AAF0F3A6"/>
<evidence type="ECO:0000313" key="1">
    <source>
        <dbReference type="EMBL" id="WFD41838.1"/>
    </source>
</evidence>
<dbReference type="Proteomes" id="UP001214628">
    <property type="component" value="Chromosome 1"/>
</dbReference>
<name>A0AAF0F3A6_9BASI</name>
<dbReference type="EMBL" id="CP118375">
    <property type="protein sequence ID" value="WFD41838.1"/>
    <property type="molecule type" value="Genomic_DNA"/>
</dbReference>
<reference evidence="1" key="1">
    <citation type="submission" date="2023-02" db="EMBL/GenBank/DDBJ databases">
        <title>Mating type loci evolution in Malassezia.</title>
        <authorList>
            <person name="Coelho M.A."/>
        </authorList>
    </citation>
    <scope>NUCLEOTIDE SEQUENCE</scope>
    <source>
        <strain evidence="1">CBS 14136</strain>
    </source>
</reference>
<keyword evidence="2" id="KW-1185">Reference proteome</keyword>